<comment type="subcellular location">
    <subcellularLocation>
        <location evidence="1">Nucleus</location>
    </subcellularLocation>
</comment>
<feature type="domain" description="C2H2-type" evidence="11">
    <location>
        <begin position="188"/>
        <end position="215"/>
    </location>
</feature>
<evidence type="ECO:0000256" key="9">
    <source>
        <dbReference type="PROSITE-ProRule" id="PRU00042"/>
    </source>
</evidence>
<comment type="caution">
    <text evidence="12">The sequence shown here is derived from an EMBL/GenBank/DDBJ whole genome shotgun (WGS) entry which is preliminary data.</text>
</comment>
<dbReference type="FunFam" id="3.30.160.60:FF:000417">
    <property type="entry name" value="Zinc finger protein"/>
    <property type="match status" value="1"/>
</dbReference>
<feature type="domain" description="C2H2-type" evidence="11">
    <location>
        <begin position="244"/>
        <end position="272"/>
    </location>
</feature>
<keyword evidence="4 9" id="KW-0863">Zinc-finger</keyword>
<dbReference type="GO" id="GO:0008270">
    <property type="term" value="F:zinc ion binding"/>
    <property type="evidence" value="ECO:0007669"/>
    <property type="project" value="UniProtKB-KW"/>
</dbReference>
<evidence type="ECO:0000256" key="10">
    <source>
        <dbReference type="SAM" id="MobiDB-lite"/>
    </source>
</evidence>
<feature type="region of interest" description="Disordered" evidence="10">
    <location>
        <begin position="54"/>
        <end position="130"/>
    </location>
</feature>
<proteinExistence type="predicted"/>
<dbReference type="Proteomes" id="UP001201812">
    <property type="component" value="Unassembled WGS sequence"/>
</dbReference>
<feature type="domain" description="C2H2-type" evidence="11">
    <location>
        <begin position="160"/>
        <end position="187"/>
    </location>
</feature>
<dbReference type="AlphaFoldDB" id="A0AAD4MQR7"/>
<dbReference type="GO" id="GO:0000978">
    <property type="term" value="F:RNA polymerase II cis-regulatory region sequence-specific DNA binding"/>
    <property type="evidence" value="ECO:0007669"/>
    <property type="project" value="TreeGrafter"/>
</dbReference>
<feature type="compositionally biased region" description="Basic and acidic residues" evidence="10">
    <location>
        <begin position="103"/>
        <end position="122"/>
    </location>
</feature>
<evidence type="ECO:0000313" key="13">
    <source>
        <dbReference type="Proteomes" id="UP001201812"/>
    </source>
</evidence>
<evidence type="ECO:0000256" key="6">
    <source>
        <dbReference type="ARBA" id="ARBA00023015"/>
    </source>
</evidence>
<evidence type="ECO:0000313" key="12">
    <source>
        <dbReference type="EMBL" id="KAI1698684.1"/>
    </source>
</evidence>
<dbReference type="Pfam" id="PF00096">
    <property type="entry name" value="zf-C2H2"/>
    <property type="match status" value="1"/>
</dbReference>
<keyword evidence="5" id="KW-0862">Zinc</keyword>
<evidence type="ECO:0000256" key="3">
    <source>
        <dbReference type="ARBA" id="ARBA00022737"/>
    </source>
</evidence>
<keyword evidence="13" id="KW-1185">Reference proteome</keyword>
<keyword evidence="2" id="KW-0479">Metal-binding</keyword>
<reference evidence="12" key="1">
    <citation type="submission" date="2022-01" db="EMBL/GenBank/DDBJ databases">
        <title>Genome Sequence Resource for Two Populations of Ditylenchus destructor, the Migratory Endoparasitic Phytonematode.</title>
        <authorList>
            <person name="Zhang H."/>
            <person name="Lin R."/>
            <person name="Xie B."/>
        </authorList>
    </citation>
    <scope>NUCLEOTIDE SEQUENCE</scope>
    <source>
        <strain evidence="12">BazhouSP</strain>
    </source>
</reference>
<keyword evidence="7" id="KW-0804">Transcription</keyword>
<dbReference type="PROSITE" id="PS50157">
    <property type="entry name" value="ZINC_FINGER_C2H2_2"/>
    <property type="match status" value="4"/>
</dbReference>
<gene>
    <name evidence="12" type="ORF">DdX_17761</name>
</gene>
<name>A0AAD4MQR7_9BILA</name>
<dbReference type="SMART" id="SM00355">
    <property type="entry name" value="ZnF_C2H2"/>
    <property type="match status" value="4"/>
</dbReference>
<dbReference type="FunFam" id="3.30.160.60:FF:000446">
    <property type="entry name" value="Zinc finger protein"/>
    <property type="match status" value="1"/>
</dbReference>
<dbReference type="PANTHER" id="PTHR23226:SF416">
    <property type="entry name" value="FI01424P"/>
    <property type="match status" value="1"/>
</dbReference>
<feature type="domain" description="C2H2-type" evidence="11">
    <location>
        <begin position="216"/>
        <end position="243"/>
    </location>
</feature>
<evidence type="ECO:0000256" key="2">
    <source>
        <dbReference type="ARBA" id="ARBA00022723"/>
    </source>
</evidence>
<keyword evidence="6" id="KW-0805">Transcription regulation</keyword>
<evidence type="ECO:0000256" key="8">
    <source>
        <dbReference type="ARBA" id="ARBA00023242"/>
    </source>
</evidence>
<protein>
    <submittedName>
        <fullName evidence="12">Zinc-finger double domain-containing protein</fullName>
    </submittedName>
</protein>
<dbReference type="GO" id="GO:0005634">
    <property type="term" value="C:nucleus"/>
    <property type="evidence" value="ECO:0007669"/>
    <property type="project" value="UniProtKB-SubCell"/>
</dbReference>
<feature type="compositionally biased region" description="Acidic residues" evidence="10">
    <location>
        <begin position="76"/>
        <end position="96"/>
    </location>
</feature>
<evidence type="ECO:0000256" key="1">
    <source>
        <dbReference type="ARBA" id="ARBA00004123"/>
    </source>
</evidence>
<dbReference type="FunFam" id="3.30.160.60:FF:000395">
    <property type="entry name" value="zinc finger protein 513"/>
    <property type="match status" value="1"/>
</dbReference>
<dbReference type="PANTHER" id="PTHR23226">
    <property type="entry name" value="ZINC FINGER AND SCAN DOMAIN-CONTAINING"/>
    <property type="match status" value="1"/>
</dbReference>
<dbReference type="InterPro" id="IPR036236">
    <property type="entry name" value="Znf_C2H2_sf"/>
</dbReference>
<dbReference type="GO" id="GO:0000981">
    <property type="term" value="F:DNA-binding transcription factor activity, RNA polymerase II-specific"/>
    <property type="evidence" value="ECO:0007669"/>
    <property type="project" value="TreeGrafter"/>
</dbReference>
<evidence type="ECO:0000256" key="7">
    <source>
        <dbReference type="ARBA" id="ARBA00023163"/>
    </source>
</evidence>
<keyword evidence="8" id="KW-0539">Nucleus</keyword>
<accession>A0AAD4MQR7</accession>
<dbReference type="InterPro" id="IPR013087">
    <property type="entry name" value="Znf_C2H2_type"/>
</dbReference>
<evidence type="ECO:0000259" key="11">
    <source>
        <dbReference type="PROSITE" id="PS50157"/>
    </source>
</evidence>
<evidence type="ECO:0000256" key="5">
    <source>
        <dbReference type="ARBA" id="ARBA00022833"/>
    </source>
</evidence>
<dbReference type="GO" id="GO:0000122">
    <property type="term" value="P:negative regulation of transcription by RNA polymerase II"/>
    <property type="evidence" value="ECO:0007669"/>
    <property type="project" value="UniProtKB-ARBA"/>
</dbReference>
<sequence length="286" mass="32743">MRVFRSNRILAAKEESDRIAKEEAYANQIPGITCINAGPTENNTKDECCIDTVSAENNSGSRSQHDGQNGLGESRDESDSDDEESEYEFEQSDDESGTNNETFLDKTREHESRKENHCERNGNKFHGNSRLKARLQFKKMRQIIQHNVGPKRTVGGEKRHKCQQCHYAANHKNYLTRHMRSHTGEKPYKCGKCNYAAAQPTNLIRHARIHSGEKPYKCQFCKYATTQNSNLVRHNRIHTGEKPYKCHFCQHASSYGHSLNLHMRTQHKGALKLRAAKARRVLSVTC</sequence>
<dbReference type="SUPFAM" id="SSF57667">
    <property type="entry name" value="beta-beta-alpha zinc fingers"/>
    <property type="match status" value="3"/>
</dbReference>
<dbReference type="EMBL" id="JAKKPZ010000208">
    <property type="protein sequence ID" value="KAI1698684.1"/>
    <property type="molecule type" value="Genomic_DNA"/>
</dbReference>
<dbReference type="InterPro" id="IPR056438">
    <property type="entry name" value="Znf-C2H2_CTCF"/>
</dbReference>
<organism evidence="12 13">
    <name type="scientific">Ditylenchus destructor</name>
    <dbReference type="NCBI Taxonomy" id="166010"/>
    <lineage>
        <taxon>Eukaryota</taxon>
        <taxon>Metazoa</taxon>
        <taxon>Ecdysozoa</taxon>
        <taxon>Nematoda</taxon>
        <taxon>Chromadorea</taxon>
        <taxon>Rhabditida</taxon>
        <taxon>Tylenchina</taxon>
        <taxon>Tylenchomorpha</taxon>
        <taxon>Sphaerularioidea</taxon>
        <taxon>Anguinidae</taxon>
        <taxon>Anguininae</taxon>
        <taxon>Ditylenchus</taxon>
    </lineage>
</organism>
<dbReference type="FunFam" id="3.30.160.60:FF:000882">
    <property type="entry name" value="Predicted gene, 21060"/>
    <property type="match status" value="1"/>
</dbReference>
<dbReference type="Pfam" id="PF23611">
    <property type="entry name" value="zf-C2H2_16"/>
    <property type="match status" value="1"/>
</dbReference>
<evidence type="ECO:0000256" key="4">
    <source>
        <dbReference type="ARBA" id="ARBA00022771"/>
    </source>
</evidence>
<keyword evidence="3" id="KW-0677">Repeat</keyword>
<dbReference type="Gene3D" id="3.30.160.60">
    <property type="entry name" value="Classic Zinc Finger"/>
    <property type="match status" value="4"/>
</dbReference>